<organism evidence="2 3">
    <name type="scientific">Necator americanus</name>
    <name type="common">Human hookworm</name>
    <dbReference type="NCBI Taxonomy" id="51031"/>
    <lineage>
        <taxon>Eukaryota</taxon>
        <taxon>Metazoa</taxon>
        <taxon>Ecdysozoa</taxon>
        <taxon>Nematoda</taxon>
        <taxon>Chromadorea</taxon>
        <taxon>Rhabditida</taxon>
        <taxon>Rhabditina</taxon>
        <taxon>Rhabditomorpha</taxon>
        <taxon>Strongyloidea</taxon>
        <taxon>Ancylostomatidae</taxon>
        <taxon>Bunostominae</taxon>
        <taxon>Necator</taxon>
    </lineage>
</organism>
<dbReference type="Proteomes" id="UP001303046">
    <property type="component" value="Unassembled WGS sequence"/>
</dbReference>
<evidence type="ECO:0000313" key="2">
    <source>
        <dbReference type="EMBL" id="KAK6763110.1"/>
    </source>
</evidence>
<feature type="region of interest" description="Disordered" evidence="1">
    <location>
        <begin position="1"/>
        <end position="22"/>
    </location>
</feature>
<gene>
    <name evidence="2" type="primary">Necator_chrX.g23880</name>
    <name evidence="2" type="ORF">RB195_023715</name>
</gene>
<comment type="caution">
    <text evidence="2">The sequence shown here is derived from an EMBL/GenBank/DDBJ whole genome shotgun (WGS) entry which is preliminary data.</text>
</comment>
<accession>A0ABR1EL55</accession>
<reference evidence="2 3" key="1">
    <citation type="submission" date="2023-08" db="EMBL/GenBank/DDBJ databases">
        <title>A Necator americanus chromosomal reference genome.</title>
        <authorList>
            <person name="Ilik V."/>
            <person name="Petrzelkova K.J."/>
            <person name="Pardy F."/>
            <person name="Fuh T."/>
            <person name="Niatou-Singa F.S."/>
            <person name="Gouil Q."/>
            <person name="Baker L."/>
            <person name="Ritchie M.E."/>
            <person name="Jex A.R."/>
            <person name="Gazzola D."/>
            <person name="Li H."/>
            <person name="Toshio Fujiwara R."/>
            <person name="Zhan B."/>
            <person name="Aroian R.V."/>
            <person name="Pafco B."/>
            <person name="Schwarz E.M."/>
        </authorList>
    </citation>
    <scope>NUCLEOTIDE SEQUENCE [LARGE SCALE GENOMIC DNA]</scope>
    <source>
        <strain evidence="2 3">Aroian</strain>
        <tissue evidence="2">Whole animal</tissue>
    </source>
</reference>
<proteinExistence type="predicted"/>
<evidence type="ECO:0000256" key="1">
    <source>
        <dbReference type="SAM" id="MobiDB-lite"/>
    </source>
</evidence>
<keyword evidence="3" id="KW-1185">Reference proteome</keyword>
<protein>
    <submittedName>
        <fullName evidence="2">Uncharacterized protein</fullName>
    </submittedName>
</protein>
<dbReference type="EMBL" id="JAVFWL010000006">
    <property type="protein sequence ID" value="KAK6763110.1"/>
    <property type="molecule type" value="Genomic_DNA"/>
</dbReference>
<evidence type="ECO:0000313" key="3">
    <source>
        <dbReference type="Proteomes" id="UP001303046"/>
    </source>
</evidence>
<sequence length="92" mass="9936">MGCCSSSERSSDFDERRKRRQSSIGVGMGVAIMMQNAGSFVGAPAPSTDLSSIHAQIRRAKAEGRTVTMVNGALYFDYQIVAKIPPHFDIGL</sequence>
<name>A0ABR1EL55_NECAM</name>